<reference evidence="1" key="2">
    <citation type="submission" date="2021-08" db="EMBL/GenBank/DDBJ databases">
        <authorList>
            <person name="Tani A."/>
            <person name="Ola A."/>
            <person name="Ogura Y."/>
            <person name="Katsura K."/>
            <person name="Hayashi T."/>
        </authorList>
    </citation>
    <scope>NUCLEOTIDE SEQUENCE</scope>
    <source>
        <strain evidence="1">JCM 32048</strain>
    </source>
</reference>
<evidence type="ECO:0000313" key="1">
    <source>
        <dbReference type="EMBL" id="GJD66539.1"/>
    </source>
</evidence>
<evidence type="ECO:0008006" key="3">
    <source>
        <dbReference type="Google" id="ProtNLM"/>
    </source>
</evidence>
<gene>
    <name evidence="1" type="ORF">MPEAHAMD_6737</name>
</gene>
<name>A0AA37HIR1_9HYPH</name>
<organism evidence="1 2">
    <name type="scientific">Methylobacterium frigidaeris</name>
    <dbReference type="NCBI Taxonomy" id="2038277"/>
    <lineage>
        <taxon>Bacteria</taxon>
        <taxon>Pseudomonadati</taxon>
        <taxon>Pseudomonadota</taxon>
        <taxon>Alphaproteobacteria</taxon>
        <taxon>Hyphomicrobiales</taxon>
        <taxon>Methylobacteriaceae</taxon>
        <taxon>Methylobacterium</taxon>
    </lineage>
</organism>
<dbReference type="AlphaFoldDB" id="A0AA37HIR1"/>
<reference evidence="1" key="1">
    <citation type="journal article" date="2016" name="Front. Microbiol.">
        <title>Genome Sequence of the Piezophilic, Mesophilic Sulfate-Reducing Bacterium Desulfovibrio indicus J2T.</title>
        <authorList>
            <person name="Cao J."/>
            <person name="Maignien L."/>
            <person name="Shao Z."/>
            <person name="Alain K."/>
            <person name="Jebbar M."/>
        </authorList>
    </citation>
    <scope>NUCLEOTIDE SEQUENCE</scope>
    <source>
        <strain evidence="1">JCM 32048</strain>
    </source>
</reference>
<keyword evidence="2" id="KW-1185">Reference proteome</keyword>
<protein>
    <recommendedName>
        <fullName evidence="3">DUF995 domain-containing protein</fullName>
    </recommendedName>
</protein>
<dbReference type="EMBL" id="BPQJ01000068">
    <property type="protein sequence ID" value="GJD66539.1"/>
    <property type="molecule type" value="Genomic_DNA"/>
</dbReference>
<evidence type="ECO:0000313" key="2">
    <source>
        <dbReference type="Proteomes" id="UP001055286"/>
    </source>
</evidence>
<accession>A0AA37HIR1</accession>
<dbReference type="RefSeq" id="WP_238193549.1">
    <property type="nucleotide sequence ID" value="NZ_BPQJ01000068.1"/>
</dbReference>
<dbReference type="Proteomes" id="UP001055286">
    <property type="component" value="Unassembled WGS sequence"/>
</dbReference>
<sequence length="119" mass="12908">MSARSMGEPRAAALLIGLVLAQPAAEAFQQLTGPQIRDRLTGKEVTDEVHWAYQFAPGGRLQAVSMGQARTGTWQLKGNTLCLDAQPCVQVWMAGSRVELRRDGALPEEGVLQVPARRP</sequence>
<comment type="caution">
    <text evidence="1">The sequence shown here is derived from an EMBL/GenBank/DDBJ whole genome shotgun (WGS) entry which is preliminary data.</text>
</comment>
<proteinExistence type="predicted"/>